<name>A0ABM3LRQ8_BICAN</name>
<dbReference type="SUPFAM" id="SSF51735">
    <property type="entry name" value="NAD(P)-binding Rossmann-fold domains"/>
    <property type="match status" value="1"/>
</dbReference>
<evidence type="ECO:0000256" key="2">
    <source>
        <dbReference type="RuleBase" id="RU000363"/>
    </source>
</evidence>
<comment type="similarity">
    <text evidence="2">Belongs to the short-chain dehydrogenases/reductases (SDR) family.</text>
</comment>
<reference evidence="4" key="2">
    <citation type="submission" date="2025-08" db="UniProtKB">
        <authorList>
            <consortium name="RefSeq"/>
        </authorList>
    </citation>
    <scope>IDENTIFICATION</scope>
</reference>
<evidence type="ECO:0000313" key="3">
    <source>
        <dbReference type="Proteomes" id="UP001652582"/>
    </source>
</evidence>
<dbReference type="PRINTS" id="PR00080">
    <property type="entry name" value="SDRFAMILY"/>
</dbReference>
<dbReference type="PANTHER" id="PTHR43157:SF31">
    <property type="entry name" value="PHOSPHATIDYLINOSITOL-GLYCAN BIOSYNTHESIS CLASS F PROTEIN"/>
    <property type="match status" value="1"/>
</dbReference>
<gene>
    <name evidence="4" type="primary">LOC112049080</name>
</gene>
<dbReference type="Pfam" id="PF00106">
    <property type="entry name" value="adh_short"/>
    <property type="match status" value="1"/>
</dbReference>
<organism evidence="3 4">
    <name type="scientific">Bicyclus anynana</name>
    <name type="common">Squinting bush brown butterfly</name>
    <dbReference type="NCBI Taxonomy" id="110368"/>
    <lineage>
        <taxon>Eukaryota</taxon>
        <taxon>Metazoa</taxon>
        <taxon>Ecdysozoa</taxon>
        <taxon>Arthropoda</taxon>
        <taxon>Hexapoda</taxon>
        <taxon>Insecta</taxon>
        <taxon>Pterygota</taxon>
        <taxon>Neoptera</taxon>
        <taxon>Endopterygota</taxon>
        <taxon>Lepidoptera</taxon>
        <taxon>Glossata</taxon>
        <taxon>Ditrysia</taxon>
        <taxon>Papilionoidea</taxon>
        <taxon>Nymphalidae</taxon>
        <taxon>Satyrinae</taxon>
        <taxon>Satyrini</taxon>
        <taxon>Mycalesina</taxon>
        <taxon>Bicyclus</taxon>
    </lineage>
</organism>
<dbReference type="RefSeq" id="XP_052741766.1">
    <property type="nucleotide sequence ID" value="XM_052885806.1"/>
</dbReference>
<dbReference type="PANTHER" id="PTHR43157">
    <property type="entry name" value="PHOSPHATIDYLINOSITOL-GLYCAN BIOSYNTHESIS CLASS F PROTEIN-RELATED"/>
    <property type="match status" value="1"/>
</dbReference>
<dbReference type="Proteomes" id="UP001652582">
    <property type="component" value="Chromosome 2"/>
</dbReference>
<evidence type="ECO:0000256" key="1">
    <source>
        <dbReference type="ARBA" id="ARBA00023002"/>
    </source>
</evidence>
<dbReference type="InterPro" id="IPR036291">
    <property type="entry name" value="NAD(P)-bd_dom_sf"/>
</dbReference>
<evidence type="ECO:0000313" key="4">
    <source>
        <dbReference type="RefSeq" id="XP_052741766.1"/>
    </source>
</evidence>
<dbReference type="Gene3D" id="3.40.50.720">
    <property type="entry name" value="NAD(P)-binding Rossmann-like Domain"/>
    <property type="match status" value="1"/>
</dbReference>
<protein>
    <submittedName>
        <fullName evidence="4">Retinol dehydrogenase 12-like</fullName>
    </submittedName>
</protein>
<dbReference type="PRINTS" id="PR00081">
    <property type="entry name" value="GDHRDH"/>
</dbReference>
<dbReference type="GeneID" id="112049080"/>
<keyword evidence="3" id="KW-1185">Reference proteome</keyword>
<reference evidence="3" key="1">
    <citation type="submission" date="2025-05" db="UniProtKB">
        <authorList>
            <consortium name="RefSeq"/>
        </authorList>
    </citation>
    <scope>NUCLEOTIDE SEQUENCE [LARGE SCALE GENOMIC DNA]</scope>
</reference>
<sequence>MWSFWSLLVVTILFLLKFCAYSFLLLLALAVVYRLWAEPIKGVCKCTTKLYGKVALVTGGNAGIGLETAKNLAKRGAKVVIASRNDMKSQEAVEIIKRASGNDNVEYRQLNLAKQDSIVEFADKFNKDFHRLDILVNNAGVGVVKTANLDNGVDLLMQINYVGPFLLTYLLLEKLAASAPSRIVNVSSNGYIVGFKFKLEDITKCWKTHNFFRYANAKLCEILWTRELAKRLPQGVTVNCLHPGIIMTNIFNHLNLFMKTVIKVLAFLVFKNITEGAQTTIHLCVSPNLEHSSGGYYVDCKKVKCIKIAENDELARQVCERTLELLKLPTK</sequence>
<dbReference type="InterPro" id="IPR002347">
    <property type="entry name" value="SDR_fam"/>
</dbReference>
<keyword evidence="1" id="KW-0560">Oxidoreductase</keyword>
<accession>A0ABM3LRQ8</accession>
<dbReference type="CDD" id="cd05327">
    <property type="entry name" value="retinol-DH_like_SDR_c_like"/>
    <property type="match status" value="1"/>
</dbReference>
<proteinExistence type="inferred from homology"/>